<dbReference type="RefSeq" id="WP_106153493.1">
    <property type="nucleotide sequence ID" value="NZ_PVTS01000010.1"/>
</dbReference>
<evidence type="ECO:0000259" key="1">
    <source>
        <dbReference type="Pfam" id="PF00149"/>
    </source>
</evidence>
<dbReference type="PANTHER" id="PTHR12905">
    <property type="entry name" value="METALLOPHOSPHOESTERASE"/>
    <property type="match status" value="1"/>
</dbReference>
<keyword evidence="3" id="KW-1185">Reference proteome</keyword>
<gene>
    <name evidence="2" type="ORF">DFO77_11218</name>
</gene>
<proteinExistence type="predicted"/>
<dbReference type="SUPFAM" id="SSF56300">
    <property type="entry name" value="Metallo-dependent phosphatases"/>
    <property type="match status" value="1"/>
</dbReference>
<dbReference type="CDD" id="cd07379">
    <property type="entry name" value="MPP_239FB"/>
    <property type="match status" value="1"/>
</dbReference>
<dbReference type="GO" id="GO:0016787">
    <property type="term" value="F:hydrolase activity"/>
    <property type="evidence" value="ECO:0007669"/>
    <property type="project" value="InterPro"/>
</dbReference>
<dbReference type="STRING" id="1168289.GCA_000259075_01153"/>
<accession>A0A2T0XH87</accession>
<evidence type="ECO:0000313" key="3">
    <source>
        <dbReference type="Proteomes" id="UP000252733"/>
    </source>
</evidence>
<dbReference type="OrthoDB" id="332939at2"/>
<evidence type="ECO:0000313" key="2">
    <source>
        <dbReference type="EMBL" id="RCW33856.1"/>
    </source>
</evidence>
<dbReference type="PANTHER" id="PTHR12905:SF0">
    <property type="entry name" value="CALCINEURIN-LIKE PHOSPHOESTERASE DOMAIN-CONTAINING PROTEIN"/>
    <property type="match status" value="1"/>
</dbReference>
<organism evidence="2 3">
    <name type="scientific">Marinilabilia salmonicolor</name>
    <dbReference type="NCBI Taxonomy" id="989"/>
    <lineage>
        <taxon>Bacteria</taxon>
        <taxon>Pseudomonadati</taxon>
        <taxon>Bacteroidota</taxon>
        <taxon>Bacteroidia</taxon>
        <taxon>Marinilabiliales</taxon>
        <taxon>Marinilabiliaceae</taxon>
        <taxon>Marinilabilia</taxon>
    </lineage>
</organism>
<dbReference type="InterPro" id="IPR029052">
    <property type="entry name" value="Metallo-depent_PP-like"/>
</dbReference>
<dbReference type="Pfam" id="PF00149">
    <property type="entry name" value="Metallophos"/>
    <property type="match status" value="1"/>
</dbReference>
<dbReference type="EMBL" id="QPIZ01000012">
    <property type="protein sequence ID" value="RCW33856.1"/>
    <property type="molecule type" value="Genomic_DNA"/>
</dbReference>
<dbReference type="Gene3D" id="3.60.21.10">
    <property type="match status" value="1"/>
</dbReference>
<dbReference type="Proteomes" id="UP000252733">
    <property type="component" value="Unassembled WGS sequence"/>
</dbReference>
<feature type="domain" description="Calcineurin-like phosphoesterase" evidence="1">
    <location>
        <begin position="11"/>
        <end position="179"/>
    </location>
</feature>
<sequence length="219" mass="24613">MKPSKTFNKTMDITVIGDTHGCHRQLDLKPGEMLIHTGDVSAYGLEHEFLDFMDWMESQPFIHKVFVGGNHDLYLQNNKELARSLIPDGVIYLENETVKIKGLKIYGTPASLFQGGMAFNYHAGQEIEKEWEKIPGNTDILITHMPPRGILDNEAGCPQLLEKVDSIRPKLHLFGHIHEGYGKYEGVGTIFCNAAVSNSPDFVSEVGYRVERGGWRVVI</sequence>
<dbReference type="InterPro" id="IPR004843">
    <property type="entry name" value="Calcineurin-like_PHP"/>
</dbReference>
<comment type="caution">
    <text evidence="2">The sequence shown here is derived from an EMBL/GenBank/DDBJ whole genome shotgun (WGS) entry which is preliminary data.</text>
</comment>
<reference evidence="2 3" key="1">
    <citation type="submission" date="2018-07" db="EMBL/GenBank/DDBJ databases">
        <title>Freshwater and sediment microbial communities from various areas in North America, analyzing microbe dynamics in response to fracking.</title>
        <authorList>
            <person name="Lamendella R."/>
        </authorList>
    </citation>
    <scope>NUCLEOTIDE SEQUENCE [LARGE SCALE GENOMIC DNA]</scope>
    <source>
        <strain evidence="2 3">160A</strain>
    </source>
</reference>
<dbReference type="AlphaFoldDB" id="A0A2T0XH87"/>
<protein>
    <submittedName>
        <fullName evidence="2">Calcineurin-like phosphoesterase family protein</fullName>
    </submittedName>
</protein>
<name>A0A2T0XH87_9BACT</name>
<dbReference type="InterPro" id="IPR051693">
    <property type="entry name" value="UPF0046_metallophosphoest"/>
</dbReference>